<dbReference type="GO" id="GO:0050076">
    <property type="term" value="F:maleate isomerase activity"/>
    <property type="evidence" value="ECO:0007669"/>
    <property type="project" value="UniProtKB-EC"/>
</dbReference>
<dbReference type="EMBL" id="UWPJ01000013">
    <property type="protein sequence ID" value="VCU69391.1"/>
    <property type="molecule type" value="Genomic_DNA"/>
</dbReference>
<keyword evidence="2" id="KW-1185">Reference proteome</keyword>
<protein>
    <submittedName>
        <fullName evidence="1">Maleate isomerase</fullName>
        <ecNumber evidence="1">5.2.1.1</ecNumber>
    </submittedName>
</protein>
<dbReference type="Pfam" id="PF17645">
    <property type="entry name" value="Amdase"/>
    <property type="match status" value="1"/>
</dbReference>
<dbReference type="AlphaFoldDB" id="A0A3P4B0L3"/>
<dbReference type="PANTHER" id="PTHR40267:SF1">
    <property type="entry name" value="BLR3294 PROTEIN"/>
    <property type="match status" value="1"/>
</dbReference>
<sequence length="246" mass="26461">MVPYGNFATEWELSVLMSKPSFFITTRLTDNGGDIQQRLSDYFHPERLAKAVESFGSTPLNAIGVACSSTSYFIGSENEARIFSGLGERYGTQFIRAAEAMKSGLDALGTRSVELVSPYPAAITERCVEYWQQMGFRVTGVCQLQNPNPGFHSIYTLTPSDVEDTLAEVASRATSPILITGTGLSSLPVIQRILTSSRLASPPILSSTLCLARSLLAAGGAQAVSPADWFTRDAGWLHSTPAGAIR</sequence>
<accession>A0A3P4B0L3</accession>
<evidence type="ECO:0000313" key="2">
    <source>
        <dbReference type="Proteomes" id="UP000277294"/>
    </source>
</evidence>
<organism evidence="1 2">
    <name type="scientific">Pigmentiphaga humi</name>
    <dbReference type="NCBI Taxonomy" id="2478468"/>
    <lineage>
        <taxon>Bacteria</taxon>
        <taxon>Pseudomonadati</taxon>
        <taxon>Pseudomonadota</taxon>
        <taxon>Betaproteobacteria</taxon>
        <taxon>Burkholderiales</taxon>
        <taxon>Alcaligenaceae</taxon>
        <taxon>Pigmentiphaga</taxon>
    </lineage>
</organism>
<evidence type="ECO:0000313" key="1">
    <source>
        <dbReference type="EMBL" id="VCU69391.1"/>
    </source>
</evidence>
<reference evidence="1 2" key="1">
    <citation type="submission" date="2018-10" db="EMBL/GenBank/DDBJ databases">
        <authorList>
            <person name="Criscuolo A."/>
        </authorList>
    </citation>
    <scope>NUCLEOTIDE SEQUENCE [LARGE SCALE GENOMIC DNA]</scope>
    <source>
        <strain evidence="1">DnA1</strain>
    </source>
</reference>
<gene>
    <name evidence="1" type="primary">maiA_5</name>
    <name evidence="1" type="ORF">PIGHUM_01453</name>
</gene>
<proteinExistence type="predicted"/>
<keyword evidence="1" id="KW-0413">Isomerase</keyword>
<dbReference type="EC" id="5.2.1.1" evidence="1"/>
<dbReference type="InterPro" id="IPR053714">
    <property type="entry name" value="Iso_Racemase_Enz_sf"/>
</dbReference>
<dbReference type="Gene3D" id="3.40.50.12500">
    <property type="match status" value="1"/>
</dbReference>
<dbReference type="PANTHER" id="PTHR40267">
    <property type="entry name" value="BLR3294 PROTEIN"/>
    <property type="match status" value="1"/>
</dbReference>
<name>A0A3P4B0L3_9BURK</name>
<dbReference type="InterPro" id="IPR026286">
    <property type="entry name" value="MaiA/AMDase"/>
</dbReference>
<dbReference type="Proteomes" id="UP000277294">
    <property type="component" value="Unassembled WGS sequence"/>
</dbReference>